<keyword evidence="4 10" id="KW-0813">Transport</keyword>
<dbReference type="InterPro" id="IPR010625">
    <property type="entry name" value="CHCH"/>
</dbReference>
<sequence length="176" mass="20628">MPFKNSDWLPSYEELEVQEIEMSTPVLRAGAHHFGKYCDNQSKEFMLCYQETKDPRKCLQEGKQVTKCGLDFFRKVKQHCAAEFTEYWQCLDHSSFDMAYKNCRKPQAKFDECIKTNLGQERPEAGYFAKVRVHKTNRPKPERIVPLPERVPGPEDIDRTKPAPESVKTGSRLFWF</sequence>
<keyword evidence="10" id="KW-0999">Mitochondrion inner membrane</keyword>
<keyword evidence="10" id="KW-0472">Membrane</keyword>
<dbReference type="InterPro" id="IPR016680">
    <property type="entry name" value="NDUFA8"/>
</dbReference>
<evidence type="ECO:0000256" key="4">
    <source>
        <dbReference type="ARBA" id="ARBA00022448"/>
    </source>
</evidence>
<accession>A0AAD9ITW5</accession>
<evidence type="ECO:0000256" key="1">
    <source>
        <dbReference type="ARBA" id="ARBA00003195"/>
    </source>
</evidence>
<organism evidence="13 14">
    <name type="scientific">Paralvinella palmiformis</name>
    <dbReference type="NCBI Taxonomy" id="53620"/>
    <lineage>
        <taxon>Eukaryota</taxon>
        <taxon>Metazoa</taxon>
        <taxon>Spiralia</taxon>
        <taxon>Lophotrochozoa</taxon>
        <taxon>Annelida</taxon>
        <taxon>Polychaeta</taxon>
        <taxon>Sedentaria</taxon>
        <taxon>Canalipalpata</taxon>
        <taxon>Terebellida</taxon>
        <taxon>Terebelliformia</taxon>
        <taxon>Alvinellidae</taxon>
        <taxon>Paralvinella</taxon>
    </lineage>
</organism>
<dbReference type="EMBL" id="JAODUP010001333">
    <property type="protein sequence ID" value="KAK2140508.1"/>
    <property type="molecule type" value="Genomic_DNA"/>
</dbReference>
<evidence type="ECO:0000256" key="2">
    <source>
        <dbReference type="ARBA" id="ARBA00010705"/>
    </source>
</evidence>
<evidence type="ECO:0000313" key="14">
    <source>
        <dbReference type="Proteomes" id="UP001208570"/>
    </source>
</evidence>
<evidence type="ECO:0000256" key="5">
    <source>
        <dbReference type="ARBA" id="ARBA00022660"/>
    </source>
</evidence>
<dbReference type="PANTHER" id="PTHR13344:SF0">
    <property type="entry name" value="NADH DEHYDROGENASE [UBIQUINONE] 1 ALPHA SUBCOMPLEX SUBUNIT 8"/>
    <property type="match status" value="1"/>
</dbReference>
<evidence type="ECO:0000256" key="8">
    <source>
        <dbReference type="ARBA" id="ARBA00023128"/>
    </source>
</evidence>
<keyword evidence="5 10" id="KW-0679">Respiratory chain</keyword>
<dbReference type="AlphaFoldDB" id="A0AAD9ITW5"/>
<comment type="caution">
    <text evidence="13">The sequence shown here is derived from an EMBL/GenBank/DDBJ whole genome shotgun (WGS) entry which is preliminary data.</text>
</comment>
<feature type="region of interest" description="Disordered" evidence="11">
    <location>
        <begin position="147"/>
        <end position="170"/>
    </location>
</feature>
<proteinExistence type="inferred from homology"/>
<gene>
    <name evidence="13" type="ORF">LSH36_1333g00002</name>
</gene>
<dbReference type="PANTHER" id="PTHR13344">
    <property type="entry name" value="NADH-UBIQUINONE OXIDOREDUCTASE"/>
    <property type="match status" value="1"/>
</dbReference>
<keyword evidence="8 10" id="KW-0496">Mitochondrion</keyword>
<reference evidence="13" key="1">
    <citation type="journal article" date="2023" name="Mol. Biol. Evol.">
        <title>Third-Generation Sequencing Reveals the Adaptive Role of the Epigenome in Three Deep-Sea Polychaetes.</title>
        <authorList>
            <person name="Perez M."/>
            <person name="Aroh O."/>
            <person name="Sun Y."/>
            <person name="Lan Y."/>
            <person name="Juniper S.K."/>
            <person name="Young C.R."/>
            <person name="Angers B."/>
            <person name="Qian P.Y."/>
        </authorList>
    </citation>
    <scope>NUCLEOTIDE SEQUENCE</scope>
    <source>
        <strain evidence="13">P08H-3</strain>
    </source>
</reference>
<comment type="similarity">
    <text evidence="2 10">Belongs to the complex I NDUFA8 subunit family.</text>
</comment>
<evidence type="ECO:0000256" key="11">
    <source>
        <dbReference type="SAM" id="MobiDB-lite"/>
    </source>
</evidence>
<feature type="compositionally biased region" description="Basic and acidic residues" evidence="11">
    <location>
        <begin position="152"/>
        <end position="162"/>
    </location>
</feature>
<evidence type="ECO:0000256" key="7">
    <source>
        <dbReference type="ARBA" id="ARBA00022982"/>
    </source>
</evidence>
<name>A0AAD9ITW5_9ANNE</name>
<keyword evidence="6" id="KW-0677">Repeat</keyword>
<keyword evidence="9" id="KW-1015">Disulfide bond</keyword>
<evidence type="ECO:0000256" key="6">
    <source>
        <dbReference type="ARBA" id="ARBA00022737"/>
    </source>
</evidence>
<protein>
    <recommendedName>
        <fullName evidence="3 10">NADH dehydrogenase [ubiquinone] 1 alpha subcomplex subunit 8</fullName>
    </recommendedName>
</protein>
<evidence type="ECO:0000259" key="12">
    <source>
        <dbReference type="Pfam" id="PF06747"/>
    </source>
</evidence>
<evidence type="ECO:0000256" key="3">
    <source>
        <dbReference type="ARBA" id="ARBA00016384"/>
    </source>
</evidence>
<comment type="function">
    <text evidence="1 10">Accessory subunit of the mitochondrial membrane respiratory chain NADH dehydrogenase (Complex I), that is believed not to be involved in catalysis. Complex I functions in the transfer of electrons from NADH to the respiratory chain. The immediate electron acceptor for the enzyme is believed to be ubiquinone.</text>
</comment>
<dbReference type="PROSITE" id="PS51808">
    <property type="entry name" value="CHCH"/>
    <property type="match status" value="2"/>
</dbReference>
<dbReference type="GO" id="GO:0005743">
    <property type="term" value="C:mitochondrial inner membrane"/>
    <property type="evidence" value="ECO:0007669"/>
    <property type="project" value="UniProtKB-SubCell"/>
</dbReference>
<feature type="domain" description="CHCH" evidence="12">
    <location>
        <begin position="80"/>
        <end position="115"/>
    </location>
</feature>
<comment type="subcellular location">
    <subcellularLocation>
        <location evidence="10">Mitochondrion inner membrane</location>
    </subcellularLocation>
</comment>
<dbReference type="Proteomes" id="UP001208570">
    <property type="component" value="Unassembled WGS sequence"/>
</dbReference>
<evidence type="ECO:0000256" key="10">
    <source>
        <dbReference type="PIRNR" id="PIRNR017016"/>
    </source>
</evidence>
<evidence type="ECO:0000256" key="9">
    <source>
        <dbReference type="ARBA" id="ARBA00023157"/>
    </source>
</evidence>
<dbReference type="PIRSF" id="PIRSF017016">
    <property type="entry name" value="NDUA8"/>
    <property type="match status" value="1"/>
</dbReference>
<evidence type="ECO:0000313" key="13">
    <source>
        <dbReference type="EMBL" id="KAK2140508.1"/>
    </source>
</evidence>
<keyword evidence="7 10" id="KW-0249">Electron transport</keyword>
<dbReference type="GO" id="GO:0006120">
    <property type="term" value="P:mitochondrial electron transport, NADH to ubiquinone"/>
    <property type="evidence" value="ECO:0007669"/>
    <property type="project" value="InterPro"/>
</dbReference>
<dbReference type="Pfam" id="PF06747">
    <property type="entry name" value="CHCH"/>
    <property type="match status" value="1"/>
</dbReference>
<keyword evidence="14" id="KW-1185">Reference proteome</keyword>